<feature type="domain" description="PPE" evidence="3">
    <location>
        <begin position="22"/>
        <end position="171"/>
    </location>
</feature>
<feature type="compositionally biased region" description="Pro residues" evidence="2">
    <location>
        <begin position="115"/>
        <end position="130"/>
    </location>
</feature>
<feature type="compositionally biased region" description="Gly residues" evidence="2">
    <location>
        <begin position="213"/>
        <end position="226"/>
    </location>
</feature>
<proteinExistence type="inferred from homology"/>
<feature type="region of interest" description="Disordered" evidence="2">
    <location>
        <begin position="110"/>
        <end position="130"/>
    </location>
</feature>
<dbReference type="InterPro" id="IPR000030">
    <property type="entry name" value="PPE_dom"/>
</dbReference>
<keyword evidence="5" id="KW-1185">Reference proteome</keyword>
<organism evidence="4 5">
    <name type="scientific">Actinokineospora iranica</name>
    <dbReference type="NCBI Taxonomy" id="1271860"/>
    <lineage>
        <taxon>Bacteria</taxon>
        <taxon>Bacillati</taxon>
        <taxon>Actinomycetota</taxon>
        <taxon>Actinomycetes</taxon>
        <taxon>Pseudonocardiales</taxon>
        <taxon>Pseudonocardiaceae</taxon>
        <taxon>Actinokineospora</taxon>
    </lineage>
</organism>
<dbReference type="Proteomes" id="UP000199501">
    <property type="component" value="Unassembled WGS sequence"/>
</dbReference>
<evidence type="ECO:0000313" key="4">
    <source>
        <dbReference type="EMBL" id="SDD20170.1"/>
    </source>
</evidence>
<feature type="region of interest" description="Disordered" evidence="2">
    <location>
        <begin position="259"/>
        <end position="312"/>
    </location>
</feature>
<feature type="region of interest" description="Disordered" evidence="2">
    <location>
        <begin position="182"/>
        <end position="245"/>
    </location>
</feature>
<feature type="compositionally biased region" description="Low complexity" evidence="2">
    <location>
        <begin position="263"/>
        <end position="277"/>
    </location>
</feature>
<reference evidence="5" key="1">
    <citation type="submission" date="2016-10" db="EMBL/GenBank/DDBJ databases">
        <authorList>
            <person name="Varghese N."/>
            <person name="Submissions S."/>
        </authorList>
    </citation>
    <scope>NUCLEOTIDE SEQUENCE [LARGE SCALE GENOMIC DNA]</scope>
    <source>
        <strain evidence="5">IBRC-M 10403</strain>
    </source>
</reference>
<comment type="similarity">
    <text evidence="1">Belongs to the mycobacterial PPE family.</text>
</comment>
<gene>
    <name evidence="4" type="ORF">SAMN05216174_108167</name>
</gene>
<name>A0A1G6STA5_9PSEU</name>
<dbReference type="EMBL" id="FMZZ01000008">
    <property type="protein sequence ID" value="SDD20170.1"/>
    <property type="molecule type" value="Genomic_DNA"/>
</dbReference>
<protein>
    <submittedName>
        <fullName evidence="4">PPE family protein</fullName>
    </submittedName>
</protein>
<dbReference type="STRING" id="1271860.SAMN05216174_108167"/>
<accession>A0A1G6STA5</accession>
<dbReference type="SUPFAM" id="SSF140459">
    <property type="entry name" value="PE/PPE dimer-like"/>
    <property type="match status" value="1"/>
</dbReference>
<evidence type="ECO:0000256" key="2">
    <source>
        <dbReference type="SAM" id="MobiDB-lite"/>
    </source>
</evidence>
<evidence type="ECO:0000256" key="1">
    <source>
        <dbReference type="ARBA" id="ARBA00010652"/>
    </source>
</evidence>
<feature type="region of interest" description="Disordered" evidence="2">
    <location>
        <begin position="351"/>
        <end position="389"/>
    </location>
</feature>
<dbReference type="RefSeq" id="WP_091452068.1">
    <property type="nucleotide sequence ID" value="NZ_FMZZ01000008.1"/>
</dbReference>
<dbReference type="AlphaFoldDB" id="A0A1G6STA5"/>
<sequence>MTEQATDAARWRGFTHEELYRMLHDGPGAQASAEPSRRWAALSATLTEISQDLLATLDTSNAAWAGRAAGAAYDRLTPLAIWARDTATEAARMRVAVEDQGNHIAKARADMPAPAEVPPQRPDPTLPPPAVVAVTQTDAEPAEAARSAGEQKAFEVMAAYELTTATTLAALTGFTKPAELTSSAGLHRGRGLGVGGETRSSSAGGLVRLPSQGSGGSQGGFGGPQGAGSSAQGGHAGQGVGLSGAAESEVVRRSVLQAGGHSGAAPVNQGAPAAAPGLRSGVVPNDRVETRSKRPAAGVPVPADDLAATGTPGLASATAAGGAAPAGVSGPSEKVVTRRFGVEALGSSQWFGDGSVGSGGGRRRDLGRVTESVSVDGEDHRLPPGVIGG</sequence>
<evidence type="ECO:0000259" key="3">
    <source>
        <dbReference type="Pfam" id="PF00823"/>
    </source>
</evidence>
<dbReference type="OrthoDB" id="3682216at2"/>
<evidence type="ECO:0000313" key="5">
    <source>
        <dbReference type="Proteomes" id="UP000199501"/>
    </source>
</evidence>
<dbReference type="Gene3D" id="1.20.1260.20">
    <property type="entry name" value="PPE superfamily"/>
    <property type="match status" value="1"/>
</dbReference>
<dbReference type="Pfam" id="PF00823">
    <property type="entry name" value="PPE"/>
    <property type="match status" value="1"/>
</dbReference>
<dbReference type="InterPro" id="IPR038332">
    <property type="entry name" value="PPE_sf"/>
</dbReference>